<sequence length="336" mass="38101">MQRCRLCTAPMNGCLFSCKSDATPMSHIRAEQCEQFRIGLGASYEPNLVIFAISEAAPQQAAELMEKWPGESNALRFCSRKCLDEYKLEILKKETVFCISKSVADSCLRSAVEGNMTKRRVCENNEKRRKRHKEPRPHPSYRLNKRYWDDIRAGRRVHDVPSFQPQQRPAPANRGSTVNLPTFSNTIPHLSFPLINTAPALVAPCVPYPFSSVSSSSFFADSLAGTLMPKTEPEDIIDVTSFDDKNVKTFINPIEKQKFEIQTSQVRPRESDLVVDQIADEMFKELVRFNRGKECEKVDSRHDNAAVFMPIPVPIPMPILIPLSDAFILKYFNRAG</sequence>
<dbReference type="Proteomes" id="UP000036681">
    <property type="component" value="Unplaced"/>
</dbReference>
<dbReference type="AlphaFoldDB" id="A0A0M3HZY9"/>
<name>A0A0M3HZY9_ASCLU</name>
<protein>
    <submittedName>
        <fullName evidence="2">Uncharacterized protein</fullName>
    </submittedName>
</protein>
<organism evidence="1 2">
    <name type="scientific">Ascaris lumbricoides</name>
    <name type="common">Giant roundworm</name>
    <dbReference type="NCBI Taxonomy" id="6252"/>
    <lineage>
        <taxon>Eukaryota</taxon>
        <taxon>Metazoa</taxon>
        <taxon>Ecdysozoa</taxon>
        <taxon>Nematoda</taxon>
        <taxon>Chromadorea</taxon>
        <taxon>Rhabditida</taxon>
        <taxon>Spirurina</taxon>
        <taxon>Ascaridomorpha</taxon>
        <taxon>Ascaridoidea</taxon>
        <taxon>Ascarididae</taxon>
        <taxon>Ascaris</taxon>
    </lineage>
</organism>
<evidence type="ECO:0000313" key="2">
    <source>
        <dbReference type="WBParaSite" id="ALUE_0000934901-mRNA-1"/>
    </source>
</evidence>
<proteinExistence type="predicted"/>
<dbReference type="WBParaSite" id="ALUE_0000934901-mRNA-1">
    <property type="protein sequence ID" value="ALUE_0000934901-mRNA-1"/>
    <property type="gene ID" value="ALUE_0000934901"/>
</dbReference>
<accession>A0A0M3HZY9</accession>
<evidence type="ECO:0000313" key="1">
    <source>
        <dbReference type="Proteomes" id="UP000036681"/>
    </source>
</evidence>
<reference evidence="2" key="1">
    <citation type="submission" date="2017-02" db="UniProtKB">
        <authorList>
            <consortium name="WormBaseParasite"/>
        </authorList>
    </citation>
    <scope>IDENTIFICATION</scope>
</reference>
<keyword evidence="1" id="KW-1185">Reference proteome</keyword>